<reference evidence="1" key="1">
    <citation type="submission" date="2019-09" db="EMBL/GenBank/DDBJ databases">
        <title>Draft genome information of white flower Hibiscus syriacus.</title>
        <authorList>
            <person name="Kim Y.-M."/>
        </authorList>
    </citation>
    <scope>NUCLEOTIDE SEQUENCE [LARGE SCALE GENOMIC DNA]</scope>
    <source>
        <strain evidence="1">YM2019G1</strain>
    </source>
</reference>
<name>A0A6A2Y1K2_HIBSY</name>
<gene>
    <name evidence="1" type="ORF">F3Y22_tig00112957pilonHSYRG00031</name>
</gene>
<dbReference type="InterPro" id="IPR027417">
    <property type="entry name" value="P-loop_NTPase"/>
</dbReference>
<accession>A0A6A2Y1K2</accession>
<dbReference type="AlphaFoldDB" id="A0A6A2Y1K2"/>
<evidence type="ECO:0000313" key="2">
    <source>
        <dbReference type="Proteomes" id="UP000436088"/>
    </source>
</evidence>
<dbReference type="EMBL" id="VEPZ02001673">
    <property type="protein sequence ID" value="KAE8663487.1"/>
    <property type="molecule type" value="Genomic_DNA"/>
</dbReference>
<proteinExistence type="predicted"/>
<dbReference type="PANTHER" id="PTHR32472">
    <property type="entry name" value="DNA REPAIR PROTEIN RADA"/>
    <property type="match status" value="1"/>
</dbReference>
<organism evidence="1 2">
    <name type="scientific">Hibiscus syriacus</name>
    <name type="common">Rose of Sharon</name>
    <dbReference type="NCBI Taxonomy" id="106335"/>
    <lineage>
        <taxon>Eukaryota</taxon>
        <taxon>Viridiplantae</taxon>
        <taxon>Streptophyta</taxon>
        <taxon>Embryophyta</taxon>
        <taxon>Tracheophyta</taxon>
        <taxon>Spermatophyta</taxon>
        <taxon>Magnoliopsida</taxon>
        <taxon>eudicotyledons</taxon>
        <taxon>Gunneridae</taxon>
        <taxon>Pentapetalae</taxon>
        <taxon>rosids</taxon>
        <taxon>malvids</taxon>
        <taxon>Malvales</taxon>
        <taxon>Malvaceae</taxon>
        <taxon>Malvoideae</taxon>
        <taxon>Hibiscus</taxon>
    </lineage>
</organism>
<keyword evidence="2" id="KW-1185">Reference proteome</keyword>
<dbReference type="Proteomes" id="UP000436088">
    <property type="component" value="Unassembled WGS sequence"/>
</dbReference>
<comment type="caution">
    <text evidence="1">The sequence shown here is derived from an EMBL/GenBank/DDBJ whole genome shotgun (WGS) entry which is preliminary data.</text>
</comment>
<dbReference type="GO" id="GO:0000725">
    <property type="term" value="P:recombinational repair"/>
    <property type="evidence" value="ECO:0007669"/>
    <property type="project" value="TreeGrafter"/>
</dbReference>
<dbReference type="Gene3D" id="3.40.50.300">
    <property type="entry name" value="P-loop containing nucleotide triphosphate hydrolases"/>
    <property type="match status" value="1"/>
</dbReference>
<dbReference type="SUPFAM" id="SSF52540">
    <property type="entry name" value="P-loop containing nucleoside triphosphate hydrolases"/>
    <property type="match status" value="1"/>
</dbReference>
<evidence type="ECO:0000313" key="1">
    <source>
        <dbReference type="EMBL" id="KAE8663487.1"/>
    </source>
</evidence>
<protein>
    <submittedName>
        <fullName evidence="1">Uncharacterized protein</fullName>
    </submittedName>
</protein>
<dbReference type="PANTHER" id="PTHR32472:SF10">
    <property type="entry name" value="DNA REPAIR PROTEIN RADA-LIKE PROTEIN"/>
    <property type="match status" value="1"/>
</dbReference>
<sequence>MISVDAAVATVGRMKPFHRCYPKTVVTKLPEVFNGQIKSIESFQYTVNGQQQLLTDLNYQLEAMSTQFSPLEHLIVGKTEISHPVKAYPLGDTGEHTKLKERELGNERSNAILESNFHSSPSDNDFVHEQLIQDNEGFNSSIHQTNDYELSEPTLYDEEMKGEKLLHMDYWISVGDMLSLVEVDLLIGDDPSVQKSSLLLQMVALMGRDCDQPACVIYEHDEESLEQISSRVERIEIGANELYFCVGINIEDLLVKIQPLSPQALIVDSIQNACLREVTENAEGLSLVRTCTSALLRFVKKTNIPILLAGMLKVALTSEIEFGVESRMVPMMGLGVSTVTKLGYKKCIVLKSVAKSLATLDLGKREMIDSNDLKRGINTMLFPLAVMKEFNIYITWNLVDKVLYGGAGNVMNRKSNDAMKDHTKGTIERC</sequence>